<proteinExistence type="predicted"/>
<organism evidence="1 2">
    <name type="scientific">Portunus trituberculatus</name>
    <name type="common">Swimming crab</name>
    <name type="synonym">Neptunus trituberculatus</name>
    <dbReference type="NCBI Taxonomy" id="210409"/>
    <lineage>
        <taxon>Eukaryota</taxon>
        <taxon>Metazoa</taxon>
        <taxon>Ecdysozoa</taxon>
        <taxon>Arthropoda</taxon>
        <taxon>Crustacea</taxon>
        <taxon>Multicrustacea</taxon>
        <taxon>Malacostraca</taxon>
        <taxon>Eumalacostraca</taxon>
        <taxon>Eucarida</taxon>
        <taxon>Decapoda</taxon>
        <taxon>Pleocyemata</taxon>
        <taxon>Brachyura</taxon>
        <taxon>Eubrachyura</taxon>
        <taxon>Portunoidea</taxon>
        <taxon>Portunidae</taxon>
        <taxon>Portuninae</taxon>
        <taxon>Portunus</taxon>
    </lineage>
</organism>
<evidence type="ECO:0000313" key="1">
    <source>
        <dbReference type="EMBL" id="MPC58347.1"/>
    </source>
</evidence>
<protein>
    <submittedName>
        <fullName evidence="1">Uncharacterized protein</fullName>
    </submittedName>
</protein>
<sequence>MVQTDRLAHYTRLDNVFNWENDSAGEPCIMARQVMIAGDVDNDDAADDEDDVAMVVAAVCPFLLPLFSSS</sequence>
<evidence type="ECO:0000313" key="2">
    <source>
        <dbReference type="Proteomes" id="UP000324222"/>
    </source>
</evidence>
<name>A0A5B7GM80_PORTR</name>
<accession>A0A5B7GM80</accession>
<dbReference type="Proteomes" id="UP000324222">
    <property type="component" value="Unassembled WGS sequence"/>
</dbReference>
<comment type="caution">
    <text evidence="1">The sequence shown here is derived from an EMBL/GenBank/DDBJ whole genome shotgun (WGS) entry which is preliminary data.</text>
</comment>
<keyword evidence="2" id="KW-1185">Reference proteome</keyword>
<gene>
    <name evidence="1" type="ORF">E2C01_052346</name>
</gene>
<dbReference type="EMBL" id="VSRR010015590">
    <property type="protein sequence ID" value="MPC58347.1"/>
    <property type="molecule type" value="Genomic_DNA"/>
</dbReference>
<reference evidence="1 2" key="1">
    <citation type="submission" date="2019-05" db="EMBL/GenBank/DDBJ databases">
        <title>Another draft genome of Portunus trituberculatus and its Hox gene families provides insights of decapod evolution.</title>
        <authorList>
            <person name="Jeong J.-H."/>
            <person name="Song I."/>
            <person name="Kim S."/>
            <person name="Choi T."/>
            <person name="Kim D."/>
            <person name="Ryu S."/>
            <person name="Kim W."/>
        </authorList>
    </citation>
    <scope>NUCLEOTIDE SEQUENCE [LARGE SCALE GENOMIC DNA]</scope>
    <source>
        <tissue evidence="1">Muscle</tissue>
    </source>
</reference>
<dbReference type="AlphaFoldDB" id="A0A5B7GM80"/>